<organism evidence="6 7">
    <name type="scientific">Aurantiacibacter zhengii</name>
    <dbReference type="NCBI Taxonomy" id="2307003"/>
    <lineage>
        <taxon>Bacteria</taxon>
        <taxon>Pseudomonadati</taxon>
        <taxon>Pseudomonadota</taxon>
        <taxon>Alphaproteobacteria</taxon>
        <taxon>Sphingomonadales</taxon>
        <taxon>Erythrobacteraceae</taxon>
        <taxon>Aurantiacibacter</taxon>
    </lineage>
</organism>
<feature type="signal peptide" evidence="4">
    <location>
        <begin position="1"/>
        <end position="25"/>
    </location>
</feature>
<dbReference type="PANTHER" id="PTHR10173">
    <property type="entry name" value="METHIONINE SULFOXIDE REDUCTASE"/>
    <property type="match status" value="1"/>
</dbReference>
<evidence type="ECO:0000256" key="4">
    <source>
        <dbReference type="SAM" id="SignalP"/>
    </source>
</evidence>
<dbReference type="GO" id="GO:0005737">
    <property type="term" value="C:cytoplasm"/>
    <property type="evidence" value="ECO:0007669"/>
    <property type="project" value="TreeGrafter"/>
</dbReference>
<dbReference type="Pfam" id="PF01641">
    <property type="entry name" value="SelR"/>
    <property type="match status" value="1"/>
</dbReference>
<evidence type="ECO:0000256" key="2">
    <source>
        <dbReference type="ARBA" id="ARBA00023002"/>
    </source>
</evidence>
<dbReference type="GO" id="GO:0006979">
    <property type="term" value="P:response to oxidative stress"/>
    <property type="evidence" value="ECO:0007669"/>
    <property type="project" value="InterPro"/>
</dbReference>
<dbReference type="RefSeq" id="WP_119587956.1">
    <property type="nucleotide sequence ID" value="NZ_CAWODQ010000029.1"/>
</dbReference>
<dbReference type="InterPro" id="IPR011057">
    <property type="entry name" value="Mss4-like_sf"/>
</dbReference>
<gene>
    <name evidence="6" type="primary">msrB</name>
    <name evidence="6" type="ORF">D2V07_16220</name>
</gene>
<dbReference type="Gene3D" id="2.170.150.20">
    <property type="entry name" value="Peptide methionine sulfoxide reductase"/>
    <property type="match status" value="1"/>
</dbReference>
<comment type="catalytic activity">
    <reaction evidence="3">
        <text>L-methionyl-[protein] + [thioredoxin]-disulfide + H2O = L-methionyl-(R)-S-oxide-[protein] + [thioredoxin]-dithiol</text>
        <dbReference type="Rhea" id="RHEA:24164"/>
        <dbReference type="Rhea" id="RHEA-COMP:10698"/>
        <dbReference type="Rhea" id="RHEA-COMP:10700"/>
        <dbReference type="Rhea" id="RHEA-COMP:12313"/>
        <dbReference type="Rhea" id="RHEA-COMP:12314"/>
        <dbReference type="ChEBI" id="CHEBI:15377"/>
        <dbReference type="ChEBI" id="CHEBI:16044"/>
        <dbReference type="ChEBI" id="CHEBI:29950"/>
        <dbReference type="ChEBI" id="CHEBI:45764"/>
        <dbReference type="ChEBI" id="CHEBI:50058"/>
        <dbReference type="EC" id="1.8.4.12"/>
    </reaction>
</comment>
<dbReference type="OrthoDB" id="9785497at2"/>
<dbReference type="GO" id="GO:0030091">
    <property type="term" value="P:protein repair"/>
    <property type="evidence" value="ECO:0007669"/>
    <property type="project" value="InterPro"/>
</dbReference>
<dbReference type="InterPro" id="IPR006311">
    <property type="entry name" value="TAT_signal"/>
</dbReference>
<dbReference type="InterPro" id="IPR002579">
    <property type="entry name" value="Met_Sox_Rdtase_MsrB_dom"/>
</dbReference>
<feature type="domain" description="MsrB" evidence="5">
    <location>
        <begin position="44"/>
        <end position="166"/>
    </location>
</feature>
<dbReference type="PANTHER" id="PTHR10173:SF57">
    <property type="entry name" value="PEPTIDE-METHIONINE (R)-S-OXIDE REDUCTASE"/>
    <property type="match status" value="1"/>
</dbReference>
<evidence type="ECO:0000256" key="3">
    <source>
        <dbReference type="ARBA" id="ARBA00048488"/>
    </source>
</evidence>
<accession>A0A418NNS8</accession>
<dbReference type="InterPro" id="IPR028427">
    <property type="entry name" value="Met_Sox_Rdtase_MsrB"/>
</dbReference>
<evidence type="ECO:0000313" key="6">
    <source>
        <dbReference type="EMBL" id="RIV83645.1"/>
    </source>
</evidence>
<dbReference type="PROSITE" id="PS51257">
    <property type="entry name" value="PROKAR_LIPOPROTEIN"/>
    <property type="match status" value="1"/>
</dbReference>
<dbReference type="PROSITE" id="PS51790">
    <property type="entry name" value="MSRB"/>
    <property type="match status" value="1"/>
</dbReference>
<name>A0A418NNS8_9SPHN</name>
<keyword evidence="7" id="KW-1185">Reference proteome</keyword>
<dbReference type="EMBL" id="QXFL01000009">
    <property type="protein sequence ID" value="RIV83645.1"/>
    <property type="molecule type" value="Genomic_DNA"/>
</dbReference>
<dbReference type="Proteomes" id="UP000286576">
    <property type="component" value="Unassembled WGS sequence"/>
</dbReference>
<reference evidence="6 7" key="1">
    <citation type="submission" date="2018-08" db="EMBL/GenBank/DDBJ databases">
        <title>Erythrobacter zhengii sp.nov., a bacterium isolated from deep-sea sediment.</title>
        <authorList>
            <person name="Fang C."/>
            <person name="Wu Y.-H."/>
            <person name="Sun C."/>
            <person name="Wang H."/>
            <person name="Cheng H."/>
            <person name="Meng F.-X."/>
            <person name="Wang C.-S."/>
            <person name="Xu X.-W."/>
        </authorList>
    </citation>
    <scope>NUCLEOTIDE SEQUENCE [LARGE SCALE GENOMIC DNA]</scope>
    <source>
        <strain evidence="6 7">V18</strain>
    </source>
</reference>
<keyword evidence="2 6" id="KW-0560">Oxidoreductase</keyword>
<proteinExistence type="predicted"/>
<dbReference type="AlphaFoldDB" id="A0A418NNS8"/>
<evidence type="ECO:0000313" key="7">
    <source>
        <dbReference type="Proteomes" id="UP000286576"/>
    </source>
</evidence>
<dbReference type="SUPFAM" id="SSF51316">
    <property type="entry name" value="Mss4-like"/>
    <property type="match status" value="1"/>
</dbReference>
<keyword evidence="4" id="KW-0732">Signal</keyword>
<dbReference type="PROSITE" id="PS51318">
    <property type="entry name" value="TAT"/>
    <property type="match status" value="1"/>
</dbReference>
<evidence type="ECO:0000256" key="1">
    <source>
        <dbReference type="ARBA" id="ARBA00012499"/>
    </source>
</evidence>
<feature type="chain" id="PRO_5019254641" description="peptide-methionine (R)-S-oxide reductase" evidence="4">
    <location>
        <begin position="26"/>
        <end position="166"/>
    </location>
</feature>
<evidence type="ECO:0000259" key="5">
    <source>
        <dbReference type="PROSITE" id="PS51790"/>
    </source>
</evidence>
<dbReference type="GO" id="GO:0033743">
    <property type="term" value="F:peptide-methionine (R)-S-oxide reductase activity"/>
    <property type="evidence" value="ECO:0007669"/>
    <property type="project" value="UniProtKB-EC"/>
</dbReference>
<comment type="caution">
    <text evidence="6">The sequence shown here is derived from an EMBL/GenBank/DDBJ whole genome shotgun (WGS) entry which is preliminary data.</text>
</comment>
<sequence length="166" mass="18461">MTRKSLSRRSALAWLGAGASVPVLAACGGSEARAQQNFPVSYSEAQWRERLTRAEFRVLREEATERAYSSPLNDEERRGTYHCQGCGNRLFSSAHKFESGTGWPSFWRAIDDGAVGFTTDYKLGYPRTEEHCADCGGHLGHRFNDGPRPTGHRHCINGVALEFRPA</sequence>
<dbReference type="NCBIfam" id="TIGR00357">
    <property type="entry name" value="peptide-methionine (R)-S-oxide reductase MsrB"/>
    <property type="match status" value="1"/>
</dbReference>
<dbReference type="EC" id="1.8.4.12" evidence="1"/>
<protein>
    <recommendedName>
        <fullName evidence="1">peptide-methionine (R)-S-oxide reductase</fullName>
        <ecNumber evidence="1">1.8.4.12</ecNumber>
    </recommendedName>
</protein>